<dbReference type="Proteomes" id="UP000636709">
    <property type="component" value="Unassembled WGS sequence"/>
</dbReference>
<accession>A0A835ADR0</accession>
<dbReference type="InterPro" id="IPR032675">
    <property type="entry name" value="LRR_dom_sf"/>
</dbReference>
<dbReference type="EMBL" id="JACEFO010002453">
    <property type="protein sequence ID" value="KAF8659731.1"/>
    <property type="molecule type" value="Genomic_DNA"/>
</dbReference>
<keyword evidence="12" id="KW-1185">Reference proteome</keyword>
<dbReference type="PRINTS" id="PR00019">
    <property type="entry name" value="LEURICHRPT"/>
</dbReference>
<keyword evidence="6" id="KW-0732">Signal</keyword>
<keyword evidence="10" id="KW-0325">Glycoprotein</keyword>
<dbReference type="Gene3D" id="3.80.10.10">
    <property type="entry name" value="Ribonuclease Inhibitor"/>
    <property type="match status" value="2"/>
</dbReference>
<dbReference type="InterPro" id="IPR001611">
    <property type="entry name" value="Leu-rich_rpt"/>
</dbReference>
<dbReference type="PANTHER" id="PTHR48063:SF112">
    <property type="entry name" value="RECEPTOR LIKE PROTEIN 30-LIKE"/>
    <property type="match status" value="1"/>
</dbReference>
<evidence type="ECO:0000256" key="8">
    <source>
        <dbReference type="ARBA" id="ARBA00022989"/>
    </source>
</evidence>
<evidence type="ECO:0000256" key="7">
    <source>
        <dbReference type="ARBA" id="ARBA00022737"/>
    </source>
</evidence>
<keyword evidence="8" id="KW-1133">Transmembrane helix</keyword>
<reference evidence="11" key="1">
    <citation type="submission" date="2020-07" db="EMBL/GenBank/DDBJ databases">
        <title>Genome sequence and genetic diversity analysis of an under-domesticated orphan crop, white fonio (Digitaria exilis).</title>
        <authorList>
            <person name="Bennetzen J.L."/>
            <person name="Chen S."/>
            <person name="Ma X."/>
            <person name="Wang X."/>
            <person name="Yssel A.E.J."/>
            <person name="Chaluvadi S.R."/>
            <person name="Johnson M."/>
            <person name="Gangashetty P."/>
            <person name="Hamidou F."/>
            <person name="Sanogo M.D."/>
            <person name="Zwaenepoel A."/>
            <person name="Wallace J."/>
            <person name="Van De Peer Y."/>
            <person name="Van Deynze A."/>
        </authorList>
    </citation>
    <scope>NUCLEOTIDE SEQUENCE</scope>
    <source>
        <tissue evidence="11">Leaves</tissue>
    </source>
</reference>
<evidence type="ECO:0000256" key="4">
    <source>
        <dbReference type="ARBA" id="ARBA00022626"/>
    </source>
</evidence>
<evidence type="ECO:0000256" key="6">
    <source>
        <dbReference type="ARBA" id="ARBA00022729"/>
    </source>
</evidence>
<dbReference type="PROSITE" id="PS51450">
    <property type="entry name" value="LRR"/>
    <property type="match status" value="1"/>
</dbReference>
<keyword evidence="7" id="KW-0677">Repeat</keyword>
<evidence type="ECO:0000256" key="9">
    <source>
        <dbReference type="ARBA" id="ARBA00023136"/>
    </source>
</evidence>
<comment type="caution">
    <text evidence="11">The sequence shown here is derived from an EMBL/GenBank/DDBJ whole genome shotgun (WGS) entry which is preliminary data.</text>
</comment>
<dbReference type="SUPFAM" id="SSF52058">
    <property type="entry name" value="L domain-like"/>
    <property type="match status" value="1"/>
</dbReference>
<name>A0A835ADR0_9POAL</name>
<organism evidence="11 12">
    <name type="scientific">Digitaria exilis</name>
    <dbReference type="NCBI Taxonomy" id="1010633"/>
    <lineage>
        <taxon>Eukaryota</taxon>
        <taxon>Viridiplantae</taxon>
        <taxon>Streptophyta</taxon>
        <taxon>Embryophyta</taxon>
        <taxon>Tracheophyta</taxon>
        <taxon>Spermatophyta</taxon>
        <taxon>Magnoliopsida</taxon>
        <taxon>Liliopsida</taxon>
        <taxon>Poales</taxon>
        <taxon>Poaceae</taxon>
        <taxon>PACMAD clade</taxon>
        <taxon>Panicoideae</taxon>
        <taxon>Panicodae</taxon>
        <taxon>Paniceae</taxon>
        <taxon>Anthephorinae</taxon>
        <taxon>Digitaria</taxon>
    </lineage>
</organism>
<dbReference type="Pfam" id="PF13855">
    <property type="entry name" value="LRR_8"/>
    <property type="match status" value="1"/>
</dbReference>
<evidence type="ECO:0000313" key="12">
    <source>
        <dbReference type="Proteomes" id="UP000636709"/>
    </source>
</evidence>
<evidence type="ECO:0000256" key="2">
    <source>
        <dbReference type="ARBA" id="ARBA00009592"/>
    </source>
</evidence>
<dbReference type="Pfam" id="PF00560">
    <property type="entry name" value="LRR_1"/>
    <property type="match status" value="2"/>
</dbReference>
<sequence>MLQGCIPWQLSDHSQLQLLDLANNQLNGSIPKQFANFASMIEQNNGFDLGSTHILLTYSNRSLTPYSDRINENWKGKYYTFEKAIAHMIGIDMSNNLLSGEIPAELTNLKGLQLLNLSRNNLSGGIPADIGNLKDLESLDLSCNELSGHIPDSLSSLTFLSSLNLSNNQLSGPIPRDGQLGTLNDPSIYSNNSGLCGLPLNIACRNGSSGSAANEDEDSGLSYSTLGGFAFRFWLWFGELIFYDPWWITVLSCIDRVLNKIVHIIQNC</sequence>
<proteinExistence type="inferred from homology"/>
<keyword evidence="9" id="KW-0472">Membrane</keyword>
<dbReference type="GO" id="GO:0009742">
    <property type="term" value="P:brassinosteroid mediated signaling pathway"/>
    <property type="evidence" value="ECO:0007669"/>
    <property type="project" value="UniProtKB-KW"/>
</dbReference>
<dbReference type="AlphaFoldDB" id="A0A835ADR0"/>
<evidence type="ECO:0000313" key="11">
    <source>
        <dbReference type="EMBL" id="KAF8659731.1"/>
    </source>
</evidence>
<protein>
    <submittedName>
        <fullName evidence="11">Uncharacterized protein</fullName>
    </submittedName>
</protein>
<evidence type="ECO:0000256" key="10">
    <source>
        <dbReference type="ARBA" id="ARBA00023180"/>
    </source>
</evidence>
<dbReference type="InterPro" id="IPR046956">
    <property type="entry name" value="RLP23-like"/>
</dbReference>
<dbReference type="GO" id="GO:0016020">
    <property type="term" value="C:membrane"/>
    <property type="evidence" value="ECO:0007669"/>
    <property type="project" value="UniProtKB-SubCell"/>
</dbReference>
<comment type="similarity">
    <text evidence="2">Belongs to the RLP family.</text>
</comment>
<keyword evidence="4" id="KW-1070">Brassinosteroid signaling pathway</keyword>
<evidence type="ECO:0000256" key="5">
    <source>
        <dbReference type="ARBA" id="ARBA00022692"/>
    </source>
</evidence>
<keyword evidence="3" id="KW-0433">Leucine-rich repeat</keyword>
<keyword evidence="5" id="KW-0812">Transmembrane</keyword>
<evidence type="ECO:0000256" key="3">
    <source>
        <dbReference type="ARBA" id="ARBA00022614"/>
    </source>
</evidence>
<gene>
    <name evidence="11" type="ORF">HU200_058191</name>
</gene>
<evidence type="ECO:0000256" key="1">
    <source>
        <dbReference type="ARBA" id="ARBA00004479"/>
    </source>
</evidence>
<comment type="subcellular location">
    <subcellularLocation>
        <location evidence="1">Membrane</location>
        <topology evidence="1">Single-pass type I membrane protein</topology>
    </subcellularLocation>
</comment>
<dbReference type="FunFam" id="3.80.10.10:FF:000111">
    <property type="entry name" value="LRR receptor-like serine/threonine-protein kinase ERECTA"/>
    <property type="match status" value="1"/>
</dbReference>
<dbReference type="OrthoDB" id="672675at2759"/>
<dbReference type="PANTHER" id="PTHR48063">
    <property type="entry name" value="LRR RECEPTOR-LIKE KINASE"/>
    <property type="match status" value="1"/>
</dbReference>